<sequence length="103" mass="11859">MPTTETDCKCLLFLFILGPPRILGYGSVKVVPFAIESRMLPFLPAGDTVTFWPFDHRRALQLWCGSTTLVRRFQLSGPSNLYTFHNQTDCHTLPPFRLLFHFL</sequence>
<accession>A0A9P5TN60</accession>
<gene>
    <name evidence="1" type="ORF">CPB84DRAFT_1779437</name>
</gene>
<name>A0A9P5TN60_GYMJU</name>
<reference evidence="1" key="1">
    <citation type="submission" date="2020-11" db="EMBL/GenBank/DDBJ databases">
        <authorList>
            <consortium name="DOE Joint Genome Institute"/>
            <person name="Ahrendt S."/>
            <person name="Riley R."/>
            <person name="Andreopoulos W."/>
            <person name="LaButti K."/>
            <person name="Pangilinan J."/>
            <person name="Ruiz-duenas F.J."/>
            <person name="Barrasa J.M."/>
            <person name="Sanchez-Garcia M."/>
            <person name="Camarero S."/>
            <person name="Miyauchi S."/>
            <person name="Serrano A."/>
            <person name="Linde D."/>
            <person name="Babiker R."/>
            <person name="Drula E."/>
            <person name="Ayuso-Fernandez I."/>
            <person name="Pacheco R."/>
            <person name="Padilla G."/>
            <person name="Ferreira P."/>
            <person name="Barriuso J."/>
            <person name="Kellner H."/>
            <person name="Castanera R."/>
            <person name="Alfaro M."/>
            <person name="Ramirez L."/>
            <person name="Pisabarro A.G."/>
            <person name="Kuo A."/>
            <person name="Tritt A."/>
            <person name="Lipzen A."/>
            <person name="He G."/>
            <person name="Yan M."/>
            <person name="Ng V."/>
            <person name="Cullen D."/>
            <person name="Martin F."/>
            <person name="Rosso M.-N."/>
            <person name="Henrissat B."/>
            <person name="Hibbett D."/>
            <person name="Martinez A.T."/>
            <person name="Grigoriev I.V."/>
        </authorList>
    </citation>
    <scope>NUCLEOTIDE SEQUENCE</scope>
    <source>
        <strain evidence="1">AH 44721</strain>
    </source>
</reference>
<dbReference type="Proteomes" id="UP000724874">
    <property type="component" value="Unassembled WGS sequence"/>
</dbReference>
<evidence type="ECO:0000313" key="2">
    <source>
        <dbReference type="Proteomes" id="UP000724874"/>
    </source>
</evidence>
<comment type="caution">
    <text evidence="1">The sequence shown here is derived from an EMBL/GenBank/DDBJ whole genome shotgun (WGS) entry which is preliminary data.</text>
</comment>
<dbReference type="AlphaFoldDB" id="A0A9P5TN60"/>
<organism evidence="1 2">
    <name type="scientific">Gymnopilus junonius</name>
    <name type="common">Spectacular rustgill mushroom</name>
    <name type="synonym">Gymnopilus spectabilis subsp. junonius</name>
    <dbReference type="NCBI Taxonomy" id="109634"/>
    <lineage>
        <taxon>Eukaryota</taxon>
        <taxon>Fungi</taxon>
        <taxon>Dikarya</taxon>
        <taxon>Basidiomycota</taxon>
        <taxon>Agaricomycotina</taxon>
        <taxon>Agaricomycetes</taxon>
        <taxon>Agaricomycetidae</taxon>
        <taxon>Agaricales</taxon>
        <taxon>Agaricineae</taxon>
        <taxon>Hymenogastraceae</taxon>
        <taxon>Gymnopilus</taxon>
    </lineage>
</organism>
<keyword evidence="2" id="KW-1185">Reference proteome</keyword>
<evidence type="ECO:0000313" key="1">
    <source>
        <dbReference type="EMBL" id="KAF8900149.1"/>
    </source>
</evidence>
<dbReference type="EMBL" id="JADNYJ010000049">
    <property type="protein sequence ID" value="KAF8900149.1"/>
    <property type="molecule type" value="Genomic_DNA"/>
</dbReference>
<protein>
    <submittedName>
        <fullName evidence="1">Uncharacterized protein</fullName>
    </submittedName>
</protein>
<proteinExistence type="predicted"/>